<dbReference type="AlphaFoldDB" id="A0AAW1SRQ2"/>
<comment type="catalytic activity">
    <reaction evidence="3">
        <text>an N-acyl-L-alpha-aminoacyl-tRNA + H2O = an N-acyl-L-amino acid + a tRNA + H(+)</text>
        <dbReference type="Rhea" id="RHEA:54448"/>
        <dbReference type="Rhea" id="RHEA-COMP:10123"/>
        <dbReference type="Rhea" id="RHEA-COMP:13883"/>
        <dbReference type="ChEBI" id="CHEBI:15377"/>
        <dbReference type="ChEBI" id="CHEBI:15378"/>
        <dbReference type="ChEBI" id="CHEBI:59874"/>
        <dbReference type="ChEBI" id="CHEBI:78442"/>
        <dbReference type="ChEBI" id="CHEBI:138191"/>
        <dbReference type="EC" id="3.1.1.29"/>
    </reaction>
</comment>
<dbReference type="Pfam" id="PF01981">
    <property type="entry name" value="PTH2"/>
    <property type="match status" value="1"/>
</dbReference>
<evidence type="ECO:0000256" key="2">
    <source>
        <dbReference type="ARBA" id="ARBA00022801"/>
    </source>
</evidence>
<dbReference type="InterPro" id="IPR023476">
    <property type="entry name" value="Pep_tRNA_hydro_II_dom_sf"/>
</dbReference>
<protein>
    <recommendedName>
        <fullName evidence="1">peptidyl-tRNA hydrolase</fullName>
        <ecNumber evidence="1">3.1.1.29</ecNumber>
    </recommendedName>
</protein>
<keyword evidence="5" id="KW-1185">Reference proteome</keyword>
<evidence type="ECO:0000256" key="3">
    <source>
        <dbReference type="ARBA" id="ARBA00048707"/>
    </source>
</evidence>
<evidence type="ECO:0000313" key="5">
    <source>
        <dbReference type="Proteomes" id="UP001485043"/>
    </source>
</evidence>
<keyword evidence="2" id="KW-0378">Hydrolase</keyword>
<organism evidence="4 5">
    <name type="scientific">Apatococcus fuscideae</name>
    <dbReference type="NCBI Taxonomy" id="2026836"/>
    <lineage>
        <taxon>Eukaryota</taxon>
        <taxon>Viridiplantae</taxon>
        <taxon>Chlorophyta</taxon>
        <taxon>core chlorophytes</taxon>
        <taxon>Trebouxiophyceae</taxon>
        <taxon>Chlorellales</taxon>
        <taxon>Chlorellaceae</taxon>
        <taxon>Apatococcus</taxon>
    </lineage>
</organism>
<dbReference type="GO" id="GO:0004045">
    <property type="term" value="F:peptidyl-tRNA hydrolase activity"/>
    <property type="evidence" value="ECO:0007669"/>
    <property type="project" value="UniProtKB-EC"/>
</dbReference>
<evidence type="ECO:0000313" key="4">
    <source>
        <dbReference type="EMBL" id="KAK9856459.1"/>
    </source>
</evidence>
<gene>
    <name evidence="4" type="ORF">WJX84_003853</name>
</gene>
<proteinExistence type="predicted"/>
<dbReference type="EC" id="3.1.1.29" evidence="1"/>
<feature type="non-terminal residue" evidence="4">
    <location>
        <position position="1"/>
    </location>
</feature>
<dbReference type="Gene3D" id="3.40.1490.10">
    <property type="entry name" value="Bit1"/>
    <property type="match status" value="1"/>
</dbReference>
<dbReference type="EMBL" id="JALJOV010001011">
    <property type="protein sequence ID" value="KAK9856459.1"/>
    <property type="molecule type" value="Genomic_DNA"/>
</dbReference>
<reference evidence="4 5" key="1">
    <citation type="journal article" date="2024" name="Nat. Commun.">
        <title>Phylogenomics reveals the evolutionary origins of lichenization in chlorophyte algae.</title>
        <authorList>
            <person name="Puginier C."/>
            <person name="Libourel C."/>
            <person name="Otte J."/>
            <person name="Skaloud P."/>
            <person name="Haon M."/>
            <person name="Grisel S."/>
            <person name="Petersen M."/>
            <person name="Berrin J.G."/>
            <person name="Delaux P.M."/>
            <person name="Dal Grande F."/>
            <person name="Keller J."/>
        </authorList>
    </citation>
    <scope>NUCLEOTIDE SEQUENCE [LARGE SCALE GENOMIC DNA]</scope>
    <source>
        <strain evidence="4 5">SAG 2523</strain>
    </source>
</reference>
<dbReference type="InterPro" id="IPR002833">
    <property type="entry name" value="PTH2"/>
</dbReference>
<comment type="caution">
    <text evidence="4">The sequence shown here is derived from an EMBL/GenBank/DDBJ whole genome shotgun (WGS) entry which is preliminary data.</text>
</comment>
<dbReference type="Proteomes" id="UP001485043">
    <property type="component" value="Unassembled WGS sequence"/>
</dbReference>
<name>A0AAW1SRQ2_9CHLO</name>
<accession>A0AAW1SRQ2</accession>
<dbReference type="SUPFAM" id="SSF102462">
    <property type="entry name" value="Peptidyl-tRNA hydrolase II"/>
    <property type="match status" value="1"/>
</dbReference>
<sequence length="58" mass="6473">TRLQATGEKTVVLATTSSRQLPGYVQSAEALQLPAYLVRDAGRTEWLKKREATLQSQR</sequence>
<evidence type="ECO:0000256" key="1">
    <source>
        <dbReference type="ARBA" id="ARBA00013260"/>
    </source>
</evidence>